<name>X1UE08_9ZZZZ</name>
<reference evidence="1" key="1">
    <citation type="journal article" date="2014" name="Front. Microbiol.">
        <title>High frequency of phylogenetically diverse reductive dehalogenase-homologous genes in deep subseafloor sedimentary metagenomes.</title>
        <authorList>
            <person name="Kawai M."/>
            <person name="Futagami T."/>
            <person name="Toyoda A."/>
            <person name="Takaki Y."/>
            <person name="Nishi S."/>
            <person name="Hori S."/>
            <person name="Arai W."/>
            <person name="Tsubouchi T."/>
            <person name="Morono Y."/>
            <person name="Uchiyama I."/>
            <person name="Ito T."/>
            <person name="Fujiyama A."/>
            <person name="Inagaki F."/>
            <person name="Takami H."/>
        </authorList>
    </citation>
    <scope>NUCLEOTIDE SEQUENCE</scope>
    <source>
        <strain evidence="1">Expedition CK06-06</strain>
    </source>
</reference>
<dbReference type="AlphaFoldDB" id="X1UE08"/>
<proteinExistence type="predicted"/>
<sequence length="85" mass="9424">MLFNVYDYSNQVLGQVEAAGDLDAWTKAREKFTNILDVRRVEVPEVEAVVKKGVEDVPLTAKEIAELATLSGVSAEEIIEEMGKR</sequence>
<gene>
    <name evidence="1" type="ORF">S12H4_40125</name>
</gene>
<evidence type="ECO:0000313" key="1">
    <source>
        <dbReference type="EMBL" id="GAI90559.1"/>
    </source>
</evidence>
<comment type="caution">
    <text evidence="1">The sequence shown here is derived from an EMBL/GenBank/DDBJ whole genome shotgun (WGS) entry which is preliminary data.</text>
</comment>
<dbReference type="EMBL" id="BARW01024321">
    <property type="protein sequence ID" value="GAI90559.1"/>
    <property type="molecule type" value="Genomic_DNA"/>
</dbReference>
<accession>X1UE08</accession>
<protein>
    <submittedName>
        <fullName evidence="1">Uncharacterized protein</fullName>
    </submittedName>
</protein>
<organism evidence="1">
    <name type="scientific">marine sediment metagenome</name>
    <dbReference type="NCBI Taxonomy" id="412755"/>
    <lineage>
        <taxon>unclassified sequences</taxon>
        <taxon>metagenomes</taxon>
        <taxon>ecological metagenomes</taxon>
    </lineage>
</organism>